<evidence type="ECO:0000313" key="4">
    <source>
        <dbReference type="EMBL" id="ACU35476.1"/>
    </source>
</evidence>
<dbReference type="InterPro" id="IPR001107">
    <property type="entry name" value="Band_7"/>
</dbReference>
<dbReference type="EMBL" id="CP001630">
    <property type="protein sequence ID" value="ACU35476.1"/>
    <property type="molecule type" value="Genomic_DNA"/>
</dbReference>
<name>C6WAK9_ACTMD</name>
<evidence type="ECO:0000256" key="2">
    <source>
        <dbReference type="SAM" id="MobiDB-lite"/>
    </source>
</evidence>
<dbReference type="PANTHER" id="PTHR10264">
    <property type="entry name" value="BAND 7 PROTEIN-RELATED"/>
    <property type="match status" value="1"/>
</dbReference>
<evidence type="ECO:0000313" key="5">
    <source>
        <dbReference type="Proteomes" id="UP000002213"/>
    </source>
</evidence>
<dbReference type="PRINTS" id="PR00721">
    <property type="entry name" value="STOMATIN"/>
</dbReference>
<feature type="domain" description="Band 7" evidence="3">
    <location>
        <begin position="4"/>
        <end position="172"/>
    </location>
</feature>
<organism evidence="4 5">
    <name type="scientific">Actinosynnema mirum (strain ATCC 29888 / DSM 43827 / JCM 3225 / NBRC 14064 / NCIMB 13271 / NRRL B-12336 / IMRU 3971 / 101)</name>
    <dbReference type="NCBI Taxonomy" id="446462"/>
    <lineage>
        <taxon>Bacteria</taxon>
        <taxon>Bacillati</taxon>
        <taxon>Actinomycetota</taxon>
        <taxon>Actinomycetes</taxon>
        <taxon>Pseudonocardiales</taxon>
        <taxon>Pseudonocardiaceae</taxon>
        <taxon>Actinosynnema</taxon>
    </lineage>
</organism>
<feature type="region of interest" description="Disordered" evidence="2">
    <location>
        <begin position="204"/>
        <end position="234"/>
    </location>
</feature>
<dbReference type="PANTHER" id="PTHR10264:SF83">
    <property type="entry name" value="BLL5629 PROTEIN"/>
    <property type="match status" value="1"/>
</dbReference>
<dbReference type="STRING" id="446462.Amir_1525"/>
<dbReference type="InterPro" id="IPR036013">
    <property type="entry name" value="Band_7/SPFH_dom_sf"/>
</dbReference>
<gene>
    <name evidence="4" type="ordered locus">Amir_1525</name>
</gene>
<dbReference type="GO" id="GO:0005886">
    <property type="term" value="C:plasma membrane"/>
    <property type="evidence" value="ECO:0007669"/>
    <property type="project" value="InterPro"/>
</dbReference>
<dbReference type="SUPFAM" id="SSF117892">
    <property type="entry name" value="Band 7/SPFH domain"/>
    <property type="match status" value="1"/>
</dbReference>
<dbReference type="KEGG" id="ami:Amir_1525"/>
<dbReference type="Pfam" id="PF01145">
    <property type="entry name" value="Band_7"/>
    <property type="match status" value="1"/>
</dbReference>
<dbReference type="InterPro" id="IPR043202">
    <property type="entry name" value="Band-7_stomatin-like"/>
</dbReference>
<dbReference type="RefSeq" id="WP_015800366.1">
    <property type="nucleotide sequence ID" value="NC_013093.1"/>
</dbReference>
<evidence type="ECO:0000259" key="3">
    <source>
        <dbReference type="Pfam" id="PF01145"/>
    </source>
</evidence>
<dbReference type="InterPro" id="IPR001972">
    <property type="entry name" value="Stomatin_HflK_fam"/>
</dbReference>
<protein>
    <submittedName>
        <fullName evidence="4">Band 7 protein</fullName>
    </submittedName>
</protein>
<evidence type="ECO:0000256" key="1">
    <source>
        <dbReference type="ARBA" id="ARBA00008164"/>
    </source>
</evidence>
<dbReference type="Proteomes" id="UP000002213">
    <property type="component" value="Chromosome"/>
</dbReference>
<sequence length="234" mass="25614">MKAVVMPWHRAVRFRDGEHVGELGPGGHRVSRRDELRRADTRLQVSTPSAQEIPTADGVHVRVTPALTYAVVDASRHVLAADSPTQVLHLACRLRLRAAVAARAHDRIDPERAAIAAELHEGLRPLVDEIGVEVREVAIRDVVMPPEPRRAAIAEITARAEGRAALERARGESAALRSLLNAARLAEEHPVLLQLRPLQNAQTVVVEQSGAPRRAKRARREAADQHAQPGDSPR</sequence>
<dbReference type="eggNOG" id="COG0330">
    <property type="taxonomic scope" value="Bacteria"/>
</dbReference>
<dbReference type="AlphaFoldDB" id="C6WAK9"/>
<dbReference type="HOGENOM" id="CLU_024949_3_4_11"/>
<dbReference type="CDD" id="cd13438">
    <property type="entry name" value="SPFH_eoslipins_u2"/>
    <property type="match status" value="1"/>
</dbReference>
<comment type="similarity">
    <text evidence="1">Belongs to the band 7/mec-2 family.</text>
</comment>
<accession>C6WAK9</accession>
<keyword evidence="5" id="KW-1185">Reference proteome</keyword>
<reference evidence="4 5" key="1">
    <citation type="journal article" date="2009" name="Stand. Genomic Sci.">
        <title>Complete genome sequence of Actinosynnema mirum type strain (101).</title>
        <authorList>
            <person name="Land M."/>
            <person name="Lapidus A."/>
            <person name="Mayilraj S."/>
            <person name="Chen F."/>
            <person name="Copeland A."/>
            <person name="Del Rio T.G."/>
            <person name="Nolan M."/>
            <person name="Lucas S."/>
            <person name="Tice H."/>
            <person name="Cheng J.F."/>
            <person name="Chertkov O."/>
            <person name="Bruce D."/>
            <person name="Goodwin L."/>
            <person name="Pitluck S."/>
            <person name="Rohde M."/>
            <person name="Goker M."/>
            <person name="Pati A."/>
            <person name="Ivanova N."/>
            <person name="Mavromatis K."/>
            <person name="Chen A."/>
            <person name="Palaniappan K."/>
            <person name="Hauser L."/>
            <person name="Chang Y.J."/>
            <person name="Jeffries C.C."/>
            <person name="Brettin T."/>
            <person name="Detter J.C."/>
            <person name="Han C."/>
            <person name="Chain P."/>
            <person name="Tindall B.J."/>
            <person name="Bristow J."/>
            <person name="Eisen J.A."/>
            <person name="Markowitz V."/>
            <person name="Hugenholtz P."/>
            <person name="Kyrpides N.C."/>
            <person name="Klenk H.P."/>
        </authorList>
    </citation>
    <scope>NUCLEOTIDE SEQUENCE [LARGE SCALE GENOMIC DNA]</scope>
    <source>
        <strain evidence="5">ATCC 29888 / DSM 43827 / JCM 3225 / NBRC 14064 / NCIMB 13271 / NRRL B-12336 / IMRU 3971 / 101</strain>
    </source>
</reference>
<proteinExistence type="inferred from homology"/>
<dbReference type="Gene3D" id="3.30.479.30">
    <property type="entry name" value="Band 7 domain"/>
    <property type="match status" value="1"/>
</dbReference>